<feature type="transmembrane region" description="Helical" evidence="7">
    <location>
        <begin position="89"/>
        <end position="112"/>
    </location>
</feature>
<comment type="similarity">
    <text evidence="2">Belongs to the SLC29A/ENT transporter (TC 2.A.57) family.</text>
</comment>
<keyword evidence="5 7" id="KW-1133">Transmembrane helix</keyword>
<evidence type="ECO:0000256" key="5">
    <source>
        <dbReference type="ARBA" id="ARBA00022989"/>
    </source>
</evidence>
<evidence type="ECO:0000313" key="9">
    <source>
        <dbReference type="Proteomes" id="UP001281761"/>
    </source>
</evidence>
<evidence type="ECO:0000256" key="3">
    <source>
        <dbReference type="ARBA" id="ARBA00022448"/>
    </source>
</evidence>
<dbReference type="InterPro" id="IPR036259">
    <property type="entry name" value="MFS_trans_sf"/>
</dbReference>
<dbReference type="PANTHER" id="PTHR10332:SF10">
    <property type="entry name" value="EQUILIBRATIVE NUCLEOSIDE TRANSPORTER 4"/>
    <property type="match status" value="1"/>
</dbReference>
<dbReference type="PANTHER" id="PTHR10332">
    <property type="entry name" value="EQUILIBRATIVE NUCLEOSIDE TRANSPORTER"/>
    <property type="match status" value="1"/>
</dbReference>
<evidence type="ECO:0000313" key="8">
    <source>
        <dbReference type="EMBL" id="KAK2952118.1"/>
    </source>
</evidence>
<feature type="transmembrane region" description="Helical" evidence="7">
    <location>
        <begin position="26"/>
        <end position="46"/>
    </location>
</feature>
<comment type="subcellular location">
    <subcellularLocation>
        <location evidence="1">Membrane</location>
        <topology evidence="1">Multi-pass membrane protein</topology>
    </subcellularLocation>
</comment>
<evidence type="ECO:0000256" key="4">
    <source>
        <dbReference type="ARBA" id="ARBA00022692"/>
    </source>
</evidence>
<proteinExistence type="inferred from homology"/>
<protein>
    <submittedName>
        <fullName evidence="8">Equilibrative Nucleoside Transporter</fullName>
    </submittedName>
</protein>
<keyword evidence="6 7" id="KW-0472">Membrane</keyword>
<evidence type="ECO:0000256" key="1">
    <source>
        <dbReference type="ARBA" id="ARBA00004141"/>
    </source>
</evidence>
<dbReference type="InterPro" id="IPR002259">
    <property type="entry name" value="Eqnu_transpt"/>
</dbReference>
<feature type="transmembrane region" description="Helical" evidence="7">
    <location>
        <begin position="58"/>
        <end position="77"/>
    </location>
</feature>
<keyword evidence="4 7" id="KW-0812">Transmembrane</keyword>
<feature type="transmembrane region" description="Helical" evidence="7">
    <location>
        <begin position="262"/>
        <end position="282"/>
    </location>
</feature>
<evidence type="ECO:0000256" key="6">
    <source>
        <dbReference type="ARBA" id="ARBA00023136"/>
    </source>
</evidence>
<organism evidence="8 9">
    <name type="scientific">Blattamonas nauphoetae</name>
    <dbReference type="NCBI Taxonomy" id="2049346"/>
    <lineage>
        <taxon>Eukaryota</taxon>
        <taxon>Metamonada</taxon>
        <taxon>Preaxostyla</taxon>
        <taxon>Oxymonadida</taxon>
        <taxon>Blattamonas</taxon>
    </lineage>
</organism>
<dbReference type="Pfam" id="PF01733">
    <property type="entry name" value="Nucleoside_tran"/>
    <property type="match status" value="1"/>
</dbReference>
<feature type="transmembrane region" description="Helical" evidence="7">
    <location>
        <begin position="190"/>
        <end position="210"/>
    </location>
</feature>
<gene>
    <name evidence="8" type="ORF">BLNAU_12969</name>
</gene>
<dbReference type="PRINTS" id="PR01130">
    <property type="entry name" value="DERENTRNSPRT"/>
</dbReference>
<feature type="transmembrane region" description="Helical" evidence="7">
    <location>
        <begin position="330"/>
        <end position="352"/>
    </location>
</feature>
<comment type="caution">
    <text evidence="8">The sequence shown here is derived from an EMBL/GenBank/DDBJ whole genome shotgun (WGS) entry which is preliminary data.</text>
</comment>
<dbReference type="SUPFAM" id="SSF103473">
    <property type="entry name" value="MFS general substrate transporter"/>
    <property type="match status" value="1"/>
</dbReference>
<reference evidence="8 9" key="1">
    <citation type="journal article" date="2022" name="bioRxiv">
        <title>Genomics of Preaxostyla Flagellates Illuminates Evolutionary Transitions and the Path Towards Mitochondrial Loss.</title>
        <authorList>
            <person name="Novak L.V.F."/>
            <person name="Treitli S.C."/>
            <person name="Pyrih J."/>
            <person name="Halakuc P."/>
            <person name="Pipaliya S.V."/>
            <person name="Vacek V."/>
            <person name="Brzon O."/>
            <person name="Soukal P."/>
            <person name="Eme L."/>
            <person name="Dacks J.B."/>
            <person name="Karnkowska A."/>
            <person name="Elias M."/>
            <person name="Hampl V."/>
        </authorList>
    </citation>
    <scope>NUCLEOTIDE SEQUENCE [LARGE SCALE GENOMIC DNA]</scope>
    <source>
        <strain evidence="8">NAU3</strain>
        <tissue evidence="8">Gut</tissue>
    </source>
</reference>
<name>A0ABQ9XI56_9EUKA</name>
<feature type="transmembrane region" description="Helical" evidence="7">
    <location>
        <begin position="288"/>
        <end position="309"/>
    </location>
</feature>
<evidence type="ECO:0000256" key="2">
    <source>
        <dbReference type="ARBA" id="ARBA00007965"/>
    </source>
</evidence>
<accession>A0ABQ9XI56</accession>
<evidence type="ECO:0000256" key="7">
    <source>
        <dbReference type="SAM" id="Phobius"/>
    </source>
</evidence>
<dbReference type="Proteomes" id="UP001281761">
    <property type="component" value="Unassembled WGS sequence"/>
</dbReference>
<keyword evidence="9" id="KW-1185">Reference proteome</keyword>
<keyword evidence="3" id="KW-0813">Transport</keyword>
<sequence length="356" mass="39099">MCIVMICIPFVCTLLANTFPALVLMLIFSFLCGIASALTSCSVFGLSGIFSGHAPSGIMVGQGIAGLISLLPLILHISLPGDNTDLIGYIFFSFAAIINVLALISLICFRILPYPKHILKTHSLTRNPTTSVNLSQVELLHDTDEPSILVDEEMSDTLETDSEPTIVHDSPNLMEANQILREIGSVAKKLRWWAFSVFFVYALTLTFYPSVILAVPAPKHMFDTEWSSSLWTHIRINIFCVADFVARWCGSCVKRSPSSKTVVALTLARIILAVALLLALWVKWMRNIVFFSIIYFLFSFSNGLLGTIIMSHANEQCRLLPHELGLGGSFMSMIMNVGLSIGCVLAIPLGLITPLQ</sequence>
<dbReference type="EMBL" id="JARBJD010000108">
    <property type="protein sequence ID" value="KAK2952118.1"/>
    <property type="molecule type" value="Genomic_DNA"/>
</dbReference>